<reference evidence="1 2" key="1">
    <citation type="journal article" date="2022" name="bioRxiv">
        <title>Genomics of Preaxostyla Flagellates Illuminates Evolutionary Transitions and the Path Towards Mitochondrial Loss.</title>
        <authorList>
            <person name="Novak L.V.F."/>
            <person name="Treitli S.C."/>
            <person name="Pyrih J."/>
            <person name="Halakuc P."/>
            <person name="Pipaliya S.V."/>
            <person name="Vacek V."/>
            <person name="Brzon O."/>
            <person name="Soukal P."/>
            <person name="Eme L."/>
            <person name="Dacks J.B."/>
            <person name="Karnkowska A."/>
            <person name="Elias M."/>
            <person name="Hampl V."/>
        </authorList>
    </citation>
    <scope>NUCLEOTIDE SEQUENCE [LARGE SCALE GENOMIC DNA]</scope>
    <source>
        <strain evidence="1">NAU3</strain>
        <tissue evidence="1">Gut</tissue>
    </source>
</reference>
<name>A0ABQ9XRG5_9EUKA</name>
<accession>A0ABQ9XRG5</accession>
<protein>
    <submittedName>
        <fullName evidence="1">Uncharacterized protein</fullName>
    </submittedName>
</protein>
<gene>
    <name evidence="1" type="ORF">BLNAU_11637</name>
</gene>
<evidence type="ECO:0000313" key="2">
    <source>
        <dbReference type="Proteomes" id="UP001281761"/>
    </source>
</evidence>
<organism evidence="1 2">
    <name type="scientific">Blattamonas nauphoetae</name>
    <dbReference type="NCBI Taxonomy" id="2049346"/>
    <lineage>
        <taxon>Eukaryota</taxon>
        <taxon>Metamonada</taxon>
        <taxon>Preaxostyla</taxon>
        <taxon>Oxymonadida</taxon>
        <taxon>Blattamonas</taxon>
    </lineage>
</organism>
<keyword evidence="2" id="KW-1185">Reference proteome</keyword>
<dbReference type="EMBL" id="JARBJD010000092">
    <property type="protein sequence ID" value="KAK2953352.1"/>
    <property type="molecule type" value="Genomic_DNA"/>
</dbReference>
<sequence>MRIIDSLILWCSPKYQLALIKAELIPQIILTINPLSLSFAEAVNIHTHLVSTILSSIGLATPYCLAQLGNEDENDQQAVHETIPLMASISEIEKENRADDIKSHDITPSIWVEGRWWSWFEEAT</sequence>
<evidence type="ECO:0000313" key="1">
    <source>
        <dbReference type="EMBL" id="KAK2953352.1"/>
    </source>
</evidence>
<comment type="caution">
    <text evidence="1">The sequence shown here is derived from an EMBL/GenBank/DDBJ whole genome shotgun (WGS) entry which is preliminary data.</text>
</comment>
<proteinExistence type="predicted"/>
<dbReference type="Proteomes" id="UP001281761">
    <property type="component" value="Unassembled WGS sequence"/>
</dbReference>